<reference evidence="7" key="1">
    <citation type="submission" date="2018-06" db="EMBL/GenBank/DDBJ databases">
        <authorList>
            <person name="Zhirakovskaya E."/>
        </authorList>
    </citation>
    <scope>NUCLEOTIDE SEQUENCE</scope>
</reference>
<evidence type="ECO:0000256" key="5">
    <source>
        <dbReference type="ARBA" id="ARBA00023004"/>
    </source>
</evidence>
<keyword evidence="5" id="KW-0408">Iron</keyword>
<sequence>MKSNKNKIILVVAAAAIAYFLFFMPNKSAPIQTADIKIPKLSLTAKKGKLAFENNCISCHGENAAGTDNGPPLVHDIYNPGHHADMAFYRAAKMGTKQHHWTFGDMPSQNQVSKNDVTRIIKYIRELQEANGIVFKEHRM</sequence>
<keyword evidence="1" id="KW-0813">Transport</keyword>
<feature type="domain" description="Cytochrome c" evidence="6">
    <location>
        <begin position="43"/>
        <end position="128"/>
    </location>
</feature>
<evidence type="ECO:0000256" key="3">
    <source>
        <dbReference type="ARBA" id="ARBA00022723"/>
    </source>
</evidence>
<dbReference type="GO" id="GO:0020037">
    <property type="term" value="F:heme binding"/>
    <property type="evidence" value="ECO:0007669"/>
    <property type="project" value="InterPro"/>
</dbReference>
<protein>
    <submittedName>
        <fullName evidence="7">Cytochrome c family protein</fullName>
    </submittedName>
</protein>
<gene>
    <name evidence="7" type="ORF">MNBD_ALPHA02-712</name>
</gene>
<accession>A0A3B0SCK7</accession>
<organism evidence="7">
    <name type="scientific">hydrothermal vent metagenome</name>
    <dbReference type="NCBI Taxonomy" id="652676"/>
    <lineage>
        <taxon>unclassified sequences</taxon>
        <taxon>metagenomes</taxon>
        <taxon>ecological metagenomes</taxon>
    </lineage>
</organism>
<evidence type="ECO:0000256" key="4">
    <source>
        <dbReference type="ARBA" id="ARBA00022982"/>
    </source>
</evidence>
<dbReference type="AlphaFoldDB" id="A0A3B0SCK7"/>
<evidence type="ECO:0000256" key="1">
    <source>
        <dbReference type="ARBA" id="ARBA00022448"/>
    </source>
</evidence>
<dbReference type="PROSITE" id="PS51007">
    <property type="entry name" value="CYTC"/>
    <property type="match status" value="1"/>
</dbReference>
<proteinExistence type="predicted"/>
<dbReference type="GO" id="GO:0009055">
    <property type="term" value="F:electron transfer activity"/>
    <property type="evidence" value="ECO:0007669"/>
    <property type="project" value="InterPro"/>
</dbReference>
<dbReference type="GO" id="GO:0046872">
    <property type="term" value="F:metal ion binding"/>
    <property type="evidence" value="ECO:0007669"/>
    <property type="project" value="UniProtKB-KW"/>
</dbReference>
<keyword evidence="3" id="KW-0479">Metal-binding</keyword>
<name>A0A3B0SCK7_9ZZZZ</name>
<dbReference type="PANTHER" id="PTHR37823">
    <property type="entry name" value="CYTOCHROME C-553-LIKE"/>
    <property type="match status" value="1"/>
</dbReference>
<evidence type="ECO:0000256" key="2">
    <source>
        <dbReference type="ARBA" id="ARBA00022617"/>
    </source>
</evidence>
<keyword evidence="2" id="KW-0349">Heme</keyword>
<dbReference type="Gene3D" id="1.10.760.10">
    <property type="entry name" value="Cytochrome c-like domain"/>
    <property type="match status" value="1"/>
</dbReference>
<dbReference type="EMBL" id="UOED01000087">
    <property type="protein sequence ID" value="VAV94083.1"/>
    <property type="molecule type" value="Genomic_DNA"/>
</dbReference>
<dbReference type="SUPFAM" id="SSF46626">
    <property type="entry name" value="Cytochrome c"/>
    <property type="match status" value="1"/>
</dbReference>
<dbReference type="InterPro" id="IPR036909">
    <property type="entry name" value="Cyt_c-like_dom_sf"/>
</dbReference>
<dbReference type="PANTHER" id="PTHR37823:SF4">
    <property type="entry name" value="MENAQUINOL-CYTOCHROME C REDUCTASE CYTOCHROME B_C SUBUNIT"/>
    <property type="match status" value="1"/>
</dbReference>
<evidence type="ECO:0000313" key="7">
    <source>
        <dbReference type="EMBL" id="VAV94083.1"/>
    </source>
</evidence>
<dbReference type="Pfam" id="PF00034">
    <property type="entry name" value="Cytochrom_C"/>
    <property type="match status" value="1"/>
</dbReference>
<dbReference type="InterPro" id="IPR009056">
    <property type="entry name" value="Cyt_c-like_dom"/>
</dbReference>
<evidence type="ECO:0000259" key="6">
    <source>
        <dbReference type="PROSITE" id="PS51007"/>
    </source>
</evidence>
<keyword evidence="4" id="KW-0249">Electron transport</keyword>
<dbReference type="InterPro" id="IPR051811">
    <property type="entry name" value="Cytochrome_c550/c551-like"/>
</dbReference>